<dbReference type="AlphaFoldDB" id="A0A4P6UY17"/>
<dbReference type="InterPro" id="IPR004014">
    <property type="entry name" value="ATPase_P-typ_cation-transptr_N"/>
</dbReference>
<dbReference type="SMART" id="SM00831">
    <property type="entry name" value="Cation_ATPase_N"/>
    <property type="match status" value="1"/>
</dbReference>
<proteinExistence type="predicted"/>
<keyword evidence="3" id="KW-1185">Reference proteome</keyword>
<evidence type="ECO:0000259" key="1">
    <source>
        <dbReference type="SMART" id="SM00831"/>
    </source>
</evidence>
<dbReference type="KEGG" id="uth:DKZ56_10925"/>
<dbReference type="RefSeq" id="WP_208652237.1">
    <property type="nucleotide sequence ID" value="NZ_CP036528.1"/>
</dbReference>
<accession>A0A4P6UY17</accession>
<dbReference type="Proteomes" id="UP000291151">
    <property type="component" value="Chromosome"/>
</dbReference>
<dbReference type="Gene3D" id="1.20.1110.10">
    <property type="entry name" value="Calcium-transporting ATPase, transmembrane domain"/>
    <property type="match status" value="1"/>
</dbReference>
<dbReference type="EMBL" id="CP036528">
    <property type="protein sequence ID" value="QBK27188.1"/>
    <property type="molecule type" value="Genomic_DNA"/>
</dbReference>
<evidence type="ECO:0000313" key="2">
    <source>
        <dbReference type="EMBL" id="QBK27188.1"/>
    </source>
</evidence>
<dbReference type="InterPro" id="IPR023298">
    <property type="entry name" value="ATPase_P-typ_TM_dom_sf"/>
</dbReference>
<evidence type="ECO:0000313" key="3">
    <source>
        <dbReference type="Proteomes" id="UP000291151"/>
    </source>
</evidence>
<organism evidence="2 3">
    <name type="scientific">Ureibacillus thermophilus</name>
    <dbReference type="NCBI Taxonomy" id="367743"/>
    <lineage>
        <taxon>Bacteria</taxon>
        <taxon>Bacillati</taxon>
        <taxon>Bacillota</taxon>
        <taxon>Bacilli</taxon>
        <taxon>Bacillales</taxon>
        <taxon>Caryophanaceae</taxon>
        <taxon>Ureibacillus</taxon>
    </lineage>
</organism>
<dbReference type="SUPFAM" id="SSF81665">
    <property type="entry name" value="Calcium ATPase, transmembrane domain M"/>
    <property type="match status" value="1"/>
</dbReference>
<protein>
    <recommendedName>
        <fullName evidence="1">Cation-transporting P-type ATPase N-terminal domain-containing protein</fullName>
    </recommendedName>
</protein>
<sequence length="59" mass="6922">MNTDIEQGLTTSEAQKRIEQYGYNELEKHKKQSDLLLFFSQFKDFLVIVLLVAVQETRS</sequence>
<gene>
    <name evidence="2" type="ORF">DKZ56_10925</name>
</gene>
<dbReference type="Pfam" id="PF00690">
    <property type="entry name" value="Cation_ATPase_N"/>
    <property type="match status" value="1"/>
</dbReference>
<feature type="domain" description="Cation-transporting P-type ATPase N-terminal" evidence="1">
    <location>
        <begin position="1"/>
        <end position="56"/>
    </location>
</feature>
<name>A0A4P6UY17_9BACL</name>
<reference evidence="2 3" key="1">
    <citation type="submission" date="2019-02" db="EMBL/GenBank/DDBJ databases">
        <title>Ureibacillus thermophilus.</title>
        <authorList>
            <person name="Sunny J.S."/>
            <person name="Natarajan A."/>
            <person name="Saleena L.M."/>
        </authorList>
    </citation>
    <scope>NUCLEOTIDE SEQUENCE [LARGE SCALE GENOMIC DNA]</scope>
    <source>
        <strain evidence="2 3">LM102</strain>
    </source>
</reference>
<dbReference type="Gene3D" id="2.70.150.10">
    <property type="entry name" value="Calcium-transporting ATPase, cytoplasmic transduction domain A"/>
    <property type="match status" value="1"/>
</dbReference>